<dbReference type="Gene3D" id="2.40.160.20">
    <property type="match status" value="1"/>
</dbReference>
<reference evidence="2 3" key="1">
    <citation type="submission" date="2017-06" db="EMBL/GenBank/DDBJ databases">
        <authorList>
            <consortium name="Pathogen Informatics"/>
        </authorList>
    </citation>
    <scope>NUCLEOTIDE SEQUENCE [LARGE SCALE GENOMIC DNA]</scope>
    <source>
        <strain evidence="2 3">NCTC13490</strain>
    </source>
</reference>
<protein>
    <recommendedName>
        <fullName evidence="1">DUF6089 domain-containing protein</fullName>
    </recommendedName>
</protein>
<evidence type="ECO:0000313" key="3">
    <source>
        <dbReference type="Proteomes" id="UP000215196"/>
    </source>
</evidence>
<gene>
    <name evidence="2" type="ORF">SAMEA4412677_01372</name>
</gene>
<dbReference type="Proteomes" id="UP000215196">
    <property type="component" value="Chromosome 1"/>
</dbReference>
<evidence type="ECO:0000313" key="2">
    <source>
        <dbReference type="EMBL" id="SNV44217.1"/>
    </source>
</evidence>
<dbReference type="InterPro" id="IPR011250">
    <property type="entry name" value="OMP/PagP_B-barrel"/>
</dbReference>
<dbReference type="InterPro" id="IPR045743">
    <property type="entry name" value="DUF6089"/>
</dbReference>
<dbReference type="SUPFAM" id="SSF56925">
    <property type="entry name" value="OMPA-like"/>
    <property type="match status" value="1"/>
</dbReference>
<evidence type="ECO:0000259" key="1">
    <source>
        <dbReference type="Pfam" id="PF19573"/>
    </source>
</evidence>
<proteinExistence type="predicted"/>
<dbReference type="AlphaFoldDB" id="A0A239XC21"/>
<feature type="domain" description="DUF6089" evidence="1">
    <location>
        <begin position="277"/>
        <end position="312"/>
    </location>
</feature>
<organism evidence="2 3">
    <name type="scientific">Chryseobacterium taklimakanense</name>
    <dbReference type="NCBI Taxonomy" id="536441"/>
    <lineage>
        <taxon>Bacteria</taxon>
        <taxon>Pseudomonadati</taxon>
        <taxon>Bacteroidota</taxon>
        <taxon>Flavobacteriia</taxon>
        <taxon>Flavobacteriales</taxon>
        <taxon>Weeksellaceae</taxon>
        <taxon>Chryseobacterium group</taxon>
        <taxon>Chryseobacterium</taxon>
    </lineage>
</organism>
<name>A0A239XC21_9FLAO</name>
<accession>A0A239XC21</accession>
<sequence length="313" mass="35850">MFYICTNFMESFTAHFLFSMKRIIGLFLLFFGFANLSSQRHEIGLKAGMSNLVGDIGRTNYILQKPFNRSISEHGVPFYGGLIYRRNFNPYQSVRLDVGFSHVQFDDRYAQENYRKQRGLFGTNSGADADVVFEYNFLPVNNEQKSMLSPYVFGGIGALVYSVVRVTFDNNFYRNDAGEAITPTSAGDFIQTATYESGKKIIIAIPFGAGLKYKFNYNWALSGEFKFKPTFSDGIDYSMIDDKDIRHRYNKDLKQPNSTKSLLQQEPYITQAKLWAEETLKNRTYGNTNSKDWVNSMTLGLTYSFGRPPCYCD</sequence>
<dbReference type="Pfam" id="PF19573">
    <property type="entry name" value="DUF6089"/>
    <property type="match status" value="2"/>
</dbReference>
<feature type="domain" description="DUF6089" evidence="1">
    <location>
        <begin position="22"/>
        <end position="171"/>
    </location>
</feature>
<dbReference type="EMBL" id="LT906465">
    <property type="protein sequence ID" value="SNV44217.1"/>
    <property type="molecule type" value="Genomic_DNA"/>
</dbReference>
<dbReference type="KEGG" id="ctak:4412677_01372"/>
<keyword evidence="3" id="KW-1185">Reference proteome</keyword>